<dbReference type="SUPFAM" id="SSF54637">
    <property type="entry name" value="Thioesterase/thiol ester dehydrase-isomerase"/>
    <property type="match status" value="1"/>
</dbReference>
<dbReference type="InterPro" id="IPR029069">
    <property type="entry name" value="HotDog_dom_sf"/>
</dbReference>
<keyword evidence="1" id="KW-0378">Hydrolase</keyword>
<evidence type="ECO:0000313" key="4">
    <source>
        <dbReference type="Proteomes" id="UP000759256"/>
    </source>
</evidence>
<dbReference type="InterPro" id="IPR033120">
    <property type="entry name" value="HOTDOG_ACOT"/>
</dbReference>
<dbReference type="InterPro" id="IPR006683">
    <property type="entry name" value="Thioestr_dom"/>
</dbReference>
<evidence type="ECO:0000313" key="3">
    <source>
        <dbReference type="EMBL" id="HJG15315.1"/>
    </source>
</evidence>
<dbReference type="Proteomes" id="UP000759256">
    <property type="component" value="Unassembled WGS sequence"/>
</dbReference>
<name>A0A921ICQ8_9LACO</name>
<accession>A0A921ICQ8</accession>
<protein>
    <recommendedName>
        <fullName evidence="2">HotDog ACOT-type domain-containing protein</fullName>
    </recommendedName>
</protein>
<dbReference type="EMBL" id="DYVK01000041">
    <property type="protein sequence ID" value="HJG15315.1"/>
    <property type="molecule type" value="Genomic_DNA"/>
</dbReference>
<reference evidence="3" key="2">
    <citation type="submission" date="2021-09" db="EMBL/GenBank/DDBJ databases">
        <authorList>
            <person name="Gilroy R."/>
        </authorList>
    </citation>
    <scope>NUCLEOTIDE SEQUENCE</scope>
    <source>
        <strain evidence="3">CHK189-29639</strain>
    </source>
</reference>
<feature type="domain" description="HotDog ACOT-type" evidence="2">
    <location>
        <begin position="1"/>
        <end position="85"/>
    </location>
</feature>
<dbReference type="AlphaFoldDB" id="A0A921ICQ8"/>
<evidence type="ECO:0000259" key="2">
    <source>
        <dbReference type="PROSITE" id="PS51770"/>
    </source>
</evidence>
<dbReference type="Pfam" id="PF03061">
    <property type="entry name" value="4HBT"/>
    <property type="match status" value="1"/>
</dbReference>
<dbReference type="GO" id="GO:0016787">
    <property type="term" value="F:hydrolase activity"/>
    <property type="evidence" value="ECO:0007669"/>
    <property type="project" value="UniProtKB-KW"/>
</dbReference>
<comment type="caution">
    <text evidence="3">The sequence shown here is derived from an EMBL/GenBank/DDBJ whole genome shotgun (WGS) entry which is preliminary data.</text>
</comment>
<feature type="non-terminal residue" evidence="3">
    <location>
        <position position="85"/>
    </location>
</feature>
<gene>
    <name evidence="3" type="ORF">K8V06_04135</name>
</gene>
<evidence type="ECO:0000256" key="1">
    <source>
        <dbReference type="PROSITE-ProRule" id="PRU01106"/>
    </source>
</evidence>
<organism evidence="3 4">
    <name type="scientific">Ligilactobacillus salivarius</name>
    <dbReference type="NCBI Taxonomy" id="1624"/>
    <lineage>
        <taxon>Bacteria</taxon>
        <taxon>Bacillati</taxon>
        <taxon>Bacillota</taxon>
        <taxon>Bacilli</taxon>
        <taxon>Lactobacillales</taxon>
        <taxon>Lactobacillaceae</taxon>
        <taxon>Ligilactobacillus</taxon>
    </lineage>
</organism>
<dbReference type="Gene3D" id="3.10.129.10">
    <property type="entry name" value="Hotdog Thioesterase"/>
    <property type="match status" value="1"/>
</dbReference>
<dbReference type="PROSITE" id="PS51770">
    <property type="entry name" value="HOTDOG_ACOT"/>
    <property type="match status" value="1"/>
</dbReference>
<proteinExistence type="predicted"/>
<sequence length="85" mass="9685">MNILHGGNLMTRADSVMGMFANSFSHTKILTGRIDNLTFYKKSYVGDHIRFRVTLLKTSRMTMTIYAEIEHVSSDWSQIELVGEA</sequence>
<reference evidence="3" key="1">
    <citation type="journal article" date="2021" name="PeerJ">
        <title>Extensive microbial diversity within the chicken gut microbiome revealed by metagenomics and culture.</title>
        <authorList>
            <person name="Gilroy R."/>
            <person name="Ravi A."/>
            <person name="Getino M."/>
            <person name="Pursley I."/>
            <person name="Horton D.L."/>
            <person name="Alikhan N.F."/>
            <person name="Baker D."/>
            <person name="Gharbi K."/>
            <person name="Hall N."/>
            <person name="Watson M."/>
            <person name="Adriaenssens E.M."/>
            <person name="Foster-Nyarko E."/>
            <person name="Jarju S."/>
            <person name="Secka A."/>
            <person name="Antonio M."/>
            <person name="Oren A."/>
            <person name="Chaudhuri R.R."/>
            <person name="La Ragione R."/>
            <person name="Hildebrand F."/>
            <person name="Pallen M.J."/>
        </authorList>
    </citation>
    <scope>NUCLEOTIDE SEQUENCE</scope>
    <source>
        <strain evidence="3">CHK189-29639</strain>
    </source>
</reference>